<protein>
    <recommendedName>
        <fullName evidence="4">DUF4226 domain-containing protein</fullName>
    </recommendedName>
</protein>
<feature type="region of interest" description="Disordered" evidence="1">
    <location>
        <begin position="168"/>
        <end position="265"/>
    </location>
</feature>
<feature type="compositionally biased region" description="Gly residues" evidence="1">
    <location>
        <begin position="169"/>
        <end position="181"/>
    </location>
</feature>
<evidence type="ECO:0000313" key="2">
    <source>
        <dbReference type="EMBL" id="OBA88001.1"/>
    </source>
</evidence>
<organism evidence="2 3">
    <name type="scientific">Mycolicibacterium mucogenicum</name>
    <name type="common">Mycobacterium mucogenicum</name>
    <dbReference type="NCBI Taxonomy" id="56689"/>
    <lineage>
        <taxon>Bacteria</taxon>
        <taxon>Bacillati</taxon>
        <taxon>Actinomycetota</taxon>
        <taxon>Actinomycetes</taxon>
        <taxon>Mycobacteriales</taxon>
        <taxon>Mycobacteriaceae</taxon>
        <taxon>Mycolicibacterium</taxon>
    </lineage>
</organism>
<dbReference type="Proteomes" id="UP000093962">
    <property type="component" value="Unassembled WGS sequence"/>
</dbReference>
<dbReference type="AlphaFoldDB" id="A0A1A0MSG6"/>
<evidence type="ECO:0000313" key="3">
    <source>
        <dbReference type="Proteomes" id="UP000093962"/>
    </source>
</evidence>
<proteinExistence type="predicted"/>
<sequence length="486" mass="51627">MPTKSQVQSWNTDALDAAAKTWGERATKLKDAYDKAQHGLENADWSGTAGEQARARLQADTAKVRAALEQIEHAQATATKGAQAIGNAKREAVKAIQDAEDDMFAVSEDLVVTDKLTQMPNGPQRVLRDFAIQLHQVAIRGHAMKLAAVDQQWATELKRCAADLERFKLGGGPGTSPGQGPGPAEPTISGPAGPLKYEQSQYDLQDGYPDGKGPTFGGDPRSATDDGHKYPPGPRSPESERANDPNQPGTRPIPTGTALGPNGERYGFFSYPDADHIPPGNNPFSTAGKAWDFTDPNHPTMLGPLQDTGGNLIYQASGAYDPKTGRMAIVGNTGPKNLDTQRVLWQSDPIKPGDPPGKWLESLHPVGTVQGLPGARENQLVALQGGGFALVGSDNFDPAHPQANPAVSAVTASTPEGLLTARPTVLIPPQNFPGGAPYGPTIIGTHLDPVTHVETLDVRVSTWDRVVDPGQPYNPKTFTTTFGVQH</sequence>
<comment type="caution">
    <text evidence="2">The sequence shown here is derived from an EMBL/GenBank/DDBJ whole genome shotgun (WGS) entry which is preliminary data.</text>
</comment>
<gene>
    <name evidence="2" type="ORF">A5642_17870</name>
</gene>
<accession>A0A1A0MSG6</accession>
<reference evidence="2 3" key="1">
    <citation type="submission" date="2016-06" db="EMBL/GenBank/DDBJ databases">
        <authorList>
            <person name="Kjaerup R.B."/>
            <person name="Dalgaard T.S."/>
            <person name="Juul-Madsen H.R."/>
        </authorList>
    </citation>
    <scope>NUCLEOTIDE SEQUENCE [LARGE SCALE GENOMIC DNA]</scope>
    <source>
        <strain evidence="2 3">1199456.5</strain>
    </source>
</reference>
<dbReference type="EMBL" id="LZSF01000115">
    <property type="protein sequence ID" value="OBA88001.1"/>
    <property type="molecule type" value="Genomic_DNA"/>
</dbReference>
<evidence type="ECO:0008006" key="4">
    <source>
        <dbReference type="Google" id="ProtNLM"/>
    </source>
</evidence>
<evidence type="ECO:0000256" key="1">
    <source>
        <dbReference type="SAM" id="MobiDB-lite"/>
    </source>
</evidence>
<name>A0A1A0MSG6_MYCMU</name>